<proteinExistence type="predicted"/>
<dbReference type="Proteomes" id="UP000295361">
    <property type="component" value="Unassembled WGS sequence"/>
</dbReference>
<comment type="caution">
    <text evidence="1">The sequence shown here is derived from an EMBL/GenBank/DDBJ whole genome shotgun (WGS) entry which is preliminary data.</text>
</comment>
<organism evidence="1 2">
    <name type="scientific">Roseateles toxinivorans</name>
    <dbReference type="NCBI Taxonomy" id="270368"/>
    <lineage>
        <taxon>Bacteria</taxon>
        <taxon>Pseudomonadati</taxon>
        <taxon>Pseudomonadota</taxon>
        <taxon>Betaproteobacteria</taxon>
        <taxon>Burkholderiales</taxon>
        <taxon>Sphaerotilaceae</taxon>
        <taxon>Roseateles</taxon>
    </lineage>
</organism>
<keyword evidence="2" id="KW-1185">Reference proteome</keyword>
<gene>
    <name evidence="1" type="ORF">DES47_102883</name>
</gene>
<name>A0A4R6QQ40_9BURK</name>
<dbReference type="EMBL" id="SNXS01000002">
    <property type="protein sequence ID" value="TDP73136.1"/>
    <property type="molecule type" value="Genomic_DNA"/>
</dbReference>
<dbReference type="RefSeq" id="WP_133700539.1">
    <property type="nucleotide sequence ID" value="NZ_SNXS01000002.1"/>
</dbReference>
<sequence length="151" mass="16588">MPRPIEYDNLIKTRALEAVQPTPGAVAGFLKNAENFLLLSKTLLAGVPVATEPMQTFTNAYEGYHQLVQAVLEFHEVRTKESGRALAIQRVSADLKLSAPEMAAVIRAHDRRNDTSYRSPFPPLSKADARTMVEILEKYLPVARAITGVGA</sequence>
<accession>A0A4R6QQ40</accession>
<dbReference type="AlphaFoldDB" id="A0A4R6QQ40"/>
<evidence type="ECO:0008006" key="3">
    <source>
        <dbReference type="Google" id="ProtNLM"/>
    </source>
</evidence>
<reference evidence="1 2" key="1">
    <citation type="submission" date="2019-03" db="EMBL/GenBank/DDBJ databases">
        <title>Genomic Encyclopedia of Type Strains, Phase IV (KMG-IV): sequencing the most valuable type-strain genomes for metagenomic binning, comparative biology and taxonomic classification.</title>
        <authorList>
            <person name="Goeker M."/>
        </authorList>
    </citation>
    <scope>NUCLEOTIDE SEQUENCE [LARGE SCALE GENOMIC DNA]</scope>
    <source>
        <strain evidence="1 2">DSM 16998</strain>
    </source>
</reference>
<evidence type="ECO:0000313" key="2">
    <source>
        <dbReference type="Proteomes" id="UP000295361"/>
    </source>
</evidence>
<protein>
    <recommendedName>
        <fullName evidence="3">HEPN domain-containing protein</fullName>
    </recommendedName>
</protein>
<evidence type="ECO:0000313" key="1">
    <source>
        <dbReference type="EMBL" id="TDP73136.1"/>
    </source>
</evidence>
<dbReference type="InParanoid" id="A0A4R6QQ40"/>
<dbReference type="OrthoDB" id="9003874at2"/>